<dbReference type="InterPro" id="IPR029062">
    <property type="entry name" value="Class_I_gatase-like"/>
</dbReference>
<evidence type="ECO:0000256" key="2">
    <source>
        <dbReference type="ARBA" id="ARBA00022670"/>
    </source>
</evidence>
<dbReference type="Pfam" id="PF03575">
    <property type="entry name" value="Peptidase_S51"/>
    <property type="match status" value="1"/>
</dbReference>
<dbReference type="PANTHER" id="PTHR20842:SF0">
    <property type="entry name" value="ALPHA-ASPARTYL DIPEPTIDASE"/>
    <property type="match status" value="1"/>
</dbReference>
<gene>
    <name evidence="5" type="ORF">AB1Y20_015719</name>
</gene>
<sequence length="284" mass="30493">MRLALLALSCCDSTISSAMPRALPLLTRSRLLSMRGGASVDSPVRRLMLTSSGLTTPQLEQKFRQLMEASTPPSAPSRIAMIVTAQLAPSVQETASPDAALTSKRSPGELRRRRLADARKKGRLISAQLGVPVECIDCLRVEPAELRASLEGASCIWVTGGNTFFLWQAMRRTGLDALIRERVASGALYVGCSAGAIVAGRSIVPAFWKGWDSPAAASETNWDDASNLVGMGLANSSFFPHFAPSWAELVERKRGDLDHPVICLDEECAFISGDNSHALLERGG</sequence>
<protein>
    <recommendedName>
        <fullName evidence="7">Peptidase E</fullName>
    </recommendedName>
</protein>
<evidence type="ECO:0000256" key="4">
    <source>
        <dbReference type="ARBA" id="ARBA00022825"/>
    </source>
</evidence>
<dbReference type="EMBL" id="JBGBPQ010000003">
    <property type="protein sequence ID" value="KAL1527032.1"/>
    <property type="molecule type" value="Genomic_DNA"/>
</dbReference>
<dbReference type="GO" id="GO:0008236">
    <property type="term" value="F:serine-type peptidase activity"/>
    <property type="evidence" value="ECO:0007669"/>
    <property type="project" value="UniProtKB-KW"/>
</dbReference>
<keyword evidence="3" id="KW-0378">Hydrolase</keyword>
<dbReference type="Proteomes" id="UP001515480">
    <property type="component" value="Unassembled WGS sequence"/>
</dbReference>
<keyword evidence="6" id="KW-1185">Reference proteome</keyword>
<dbReference type="SUPFAM" id="SSF52317">
    <property type="entry name" value="Class I glutamine amidotransferase-like"/>
    <property type="match status" value="1"/>
</dbReference>
<dbReference type="Gene3D" id="3.40.50.880">
    <property type="match status" value="1"/>
</dbReference>
<proteinExistence type="inferred from homology"/>
<name>A0AB34K115_PRYPA</name>
<dbReference type="CDD" id="cd03129">
    <property type="entry name" value="GAT1_Peptidase_E_like"/>
    <property type="match status" value="1"/>
</dbReference>
<evidence type="ECO:0008006" key="7">
    <source>
        <dbReference type="Google" id="ProtNLM"/>
    </source>
</evidence>
<keyword evidence="4" id="KW-0720">Serine protease</keyword>
<reference evidence="5 6" key="1">
    <citation type="journal article" date="2024" name="Science">
        <title>Giant polyketide synthase enzymes in the biosynthesis of giant marine polyether toxins.</title>
        <authorList>
            <person name="Fallon T.R."/>
            <person name="Shende V.V."/>
            <person name="Wierzbicki I.H."/>
            <person name="Pendleton A.L."/>
            <person name="Watervoot N.F."/>
            <person name="Auber R.P."/>
            <person name="Gonzalez D.J."/>
            <person name="Wisecaver J.H."/>
            <person name="Moore B.S."/>
        </authorList>
    </citation>
    <scope>NUCLEOTIDE SEQUENCE [LARGE SCALE GENOMIC DNA]</scope>
    <source>
        <strain evidence="5 6">12B1</strain>
    </source>
</reference>
<evidence type="ECO:0000256" key="1">
    <source>
        <dbReference type="ARBA" id="ARBA00006534"/>
    </source>
</evidence>
<comment type="caution">
    <text evidence="5">The sequence shown here is derived from an EMBL/GenBank/DDBJ whole genome shotgun (WGS) entry which is preliminary data.</text>
</comment>
<evidence type="ECO:0000313" key="6">
    <source>
        <dbReference type="Proteomes" id="UP001515480"/>
    </source>
</evidence>
<evidence type="ECO:0000256" key="3">
    <source>
        <dbReference type="ARBA" id="ARBA00022801"/>
    </source>
</evidence>
<accession>A0AB34K115</accession>
<dbReference type="AlphaFoldDB" id="A0AB34K115"/>
<dbReference type="GO" id="GO:0006508">
    <property type="term" value="P:proteolysis"/>
    <property type="evidence" value="ECO:0007669"/>
    <property type="project" value="UniProtKB-KW"/>
</dbReference>
<dbReference type="PANTHER" id="PTHR20842">
    <property type="entry name" value="PROTEASE S51 ALPHA-ASPARTYL DIPEPTIDASE"/>
    <property type="match status" value="1"/>
</dbReference>
<comment type="similarity">
    <text evidence="1">Belongs to the peptidase S51 family.</text>
</comment>
<evidence type="ECO:0000313" key="5">
    <source>
        <dbReference type="EMBL" id="KAL1527032.1"/>
    </source>
</evidence>
<organism evidence="5 6">
    <name type="scientific">Prymnesium parvum</name>
    <name type="common">Toxic golden alga</name>
    <dbReference type="NCBI Taxonomy" id="97485"/>
    <lineage>
        <taxon>Eukaryota</taxon>
        <taxon>Haptista</taxon>
        <taxon>Haptophyta</taxon>
        <taxon>Prymnesiophyceae</taxon>
        <taxon>Prymnesiales</taxon>
        <taxon>Prymnesiaceae</taxon>
        <taxon>Prymnesium</taxon>
    </lineage>
</organism>
<dbReference type="InterPro" id="IPR005320">
    <property type="entry name" value="Peptidase_S51"/>
</dbReference>
<keyword evidence="2" id="KW-0645">Protease</keyword>